<evidence type="ECO:0000313" key="2">
    <source>
        <dbReference type="EMBL" id="NEN75772.1"/>
    </source>
</evidence>
<proteinExistence type="predicted"/>
<keyword evidence="1" id="KW-0812">Transmembrane</keyword>
<protein>
    <submittedName>
        <fullName evidence="2">Uncharacterized protein</fullName>
    </submittedName>
</protein>
<evidence type="ECO:0000256" key="1">
    <source>
        <dbReference type="SAM" id="Phobius"/>
    </source>
</evidence>
<sequence length="120" mass="13792">MSAIDLPLNKEDVNIIYYQQFLLFLPLVICLTIIRYKLPRLKANSLNLVIFCIIAFLASYFLGEDAYQEWQQASESLITPLVPYWGTSYGIANVILWFLVGEGILFLVLLWQDLVQESKG</sequence>
<keyword evidence="1" id="KW-1133">Transmembrane helix</keyword>
<feature type="transmembrane region" description="Helical" evidence="1">
    <location>
        <begin position="46"/>
        <end position="63"/>
    </location>
</feature>
<dbReference type="AlphaFoldDB" id="A0A6L9Y5K8"/>
<evidence type="ECO:0000313" key="3">
    <source>
        <dbReference type="Proteomes" id="UP000477651"/>
    </source>
</evidence>
<accession>A0A6L9Y5K8</accession>
<keyword evidence="1" id="KW-0472">Membrane</keyword>
<comment type="caution">
    <text evidence="2">The sequence shown here is derived from an EMBL/GenBank/DDBJ whole genome shotgun (WGS) entry which is preliminary data.</text>
</comment>
<feature type="transmembrane region" description="Helical" evidence="1">
    <location>
        <begin position="83"/>
        <end position="111"/>
    </location>
</feature>
<dbReference type="EMBL" id="JAAGYR010000009">
    <property type="protein sequence ID" value="NEN75772.1"/>
    <property type="molecule type" value="Genomic_DNA"/>
</dbReference>
<reference evidence="2 3" key="1">
    <citation type="submission" date="2020-02" db="EMBL/GenBank/DDBJ databases">
        <title>Pelistega sp. NLN82 were isolated from wild rodents of the Hainan Island.</title>
        <authorList>
            <person name="Niu N."/>
            <person name="Zhou J."/>
        </authorList>
    </citation>
    <scope>NUCLEOTIDE SEQUENCE [LARGE SCALE GENOMIC DNA]</scope>
    <source>
        <strain evidence="2 3">NLN82</strain>
    </source>
</reference>
<name>A0A6L9Y5K8_9BURK</name>
<feature type="transmembrane region" description="Helical" evidence="1">
    <location>
        <begin position="15"/>
        <end position="34"/>
    </location>
</feature>
<keyword evidence="3" id="KW-1185">Reference proteome</keyword>
<organism evidence="2 3">
    <name type="scientific">Pelistega ratti</name>
    <dbReference type="NCBI Taxonomy" id="2652177"/>
    <lineage>
        <taxon>Bacteria</taxon>
        <taxon>Pseudomonadati</taxon>
        <taxon>Pseudomonadota</taxon>
        <taxon>Betaproteobacteria</taxon>
        <taxon>Burkholderiales</taxon>
        <taxon>Alcaligenaceae</taxon>
        <taxon>Pelistega</taxon>
    </lineage>
</organism>
<dbReference type="Proteomes" id="UP000477651">
    <property type="component" value="Unassembled WGS sequence"/>
</dbReference>
<dbReference type="RefSeq" id="WP_163764365.1">
    <property type="nucleotide sequence ID" value="NZ_JAAGYR010000009.1"/>
</dbReference>
<gene>
    <name evidence="2" type="ORF">F9B74_05460</name>
</gene>